<keyword evidence="2" id="KW-1185">Reference proteome</keyword>
<evidence type="ECO:0000313" key="1">
    <source>
        <dbReference type="EMBL" id="KAK8077500.1"/>
    </source>
</evidence>
<name>A0ABR1W1Z0_9PEZI</name>
<protein>
    <submittedName>
        <fullName evidence="1">Uncharacterized protein</fullName>
    </submittedName>
</protein>
<evidence type="ECO:0000313" key="2">
    <source>
        <dbReference type="Proteomes" id="UP001446871"/>
    </source>
</evidence>
<organism evidence="1 2">
    <name type="scientific">Apiospora saccharicola</name>
    <dbReference type="NCBI Taxonomy" id="335842"/>
    <lineage>
        <taxon>Eukaryota</taxon>
        <taxon>Fungi</taxon>
        <taxon>Dikarya</taxon>
        <taxon>Ascomycota</taxon>
        <taxon>Pezizomycotina</taxon>
        <taxon>Sordariomycetes</taxon>
        <taxon>Xylariomycetidae</taxon>
        <taxon>Amphisphaeriales</taxon>
        <taxon>Apiosporaceae</taxon>
        <taxon>Apiospora</taxon>
    </lineage>
</organism>
<proteinExistence type="predicted"/>
<dbReference type="Proteomes" id="UP001446871">
    <property type="component" value="Unassembled WGS sequence"/>
</dbReference>
<dbReference type="EMBL" id="JAQQWM010000002">
    <property type="protein sequence ID" value="KAK8077500.1"/>
    <property type="molecule type" value="Genomic_DNA"/>
</dbReference>
<accession>A0ABR1W1Z0</accession>
<comment type="caution">
    <text evidence="1">The sequence shown here is derived from an EMBL/GenBank/DDBJ whole genome shotgun (WGS) entry which is preliminary data.</text>
</comment>
<reference evidence="1 2" key="1">
    <citation type="submission" date="2023-01" db="EMBL/GenBank/DDBJ databases">
        <title>Analysis of 21 Apiospora genomes using comparative genomics revels a genus with tremendous synthesis potential of carbohydrate active enzymes and secondary metabolites.</title>
        <authorList>
            <person name="Sorensen T."/>
        </authorList>
    </citation>
    <scope>NUCLEOTIDE SEQUENCE [LARGE SCALE GENOMIC DNA]</scope>
    <source>
        <strain evidence="1 2">CBS 83171</strain>
    </source>
</reference>
<sequence length="205" mass="23605">MFMAFVSSPNVRPMFKDWLPIGDWKNSSGFKVEESWRLEYQAFRAFNMTGMTLARDLVGTHVLLEDLDRYRNPTNDMDTDRCIDSYVAAMMSDLSIVAECRRQLALFHPWARHYHQITPPKGISADLTIRTPEAMRNAAMHTFRDQQLEVCSSSSFSNLFPGALPDDVAEDILPASEKLYYPVHKPRDRSVVKAMQQAEYNLDDF</sequence>
<gene>
    <name evidence="1" type="ORF">PG996_003670</name>
</gene>